<organism evidence="2 3">
    <name type="scientific">Anopheles atroparvus</name>
    <name type="common">European mosquito</name>
    <dbReference type="NCBI Taxonomy" id="41427"/>
    <lineage>
        <taxon>Eukaryota</taxon>
        <taxon>Metazoa</taxon>
        <taxon>Ecdysozoa</taxon>
        <taxon>Arthropoda</taxon>
        <taxon>Hexapoda</taxon>
        <taxon>Insecta</taxon>
        <taxon>Pterygota</taxon>
        <taxon>Neoptera</taxon>
        <taxon>Endopterygota</taxon>
        <taxon>Diptera</taxon>
        <taxon>Nematocera</taxon>
        <taxon>Culicoidea</taxon>
        <taxon>Culicidae</taxon>
        <taxon>Anophelinae</taxon>
        <taxon>Anopheles</taxon>
    </lineage>
</organism>
<keyword evidence="3" id="KW-1185">Reference proteome</keyword>
<proteinExistence type="predicted"/>
<dbReference type="InterPro" id="IPR002110">
    <property type="entry name" value="Ankyrin_rpt"/>
</dbReference>
<evidence type="ECO:0000313" key="2">
    <source>
        <dbReference type="EnsemblMetazoa" id="ENSAATROPP013050"/>
    </source>
</evidence>
<name>A0AAG5DPU4_ANOAO</name>
<feature type="repeat" description="ANK" evidence="1">
    <location>
        <begin position="1158"/>
        <end position="1190"/>
    </location>
</feature>
<dbReference type="AlphaFoldDB" id="A0AAG5DPU4"/>
<evidence type="ECO:0000256" key="1">
    <source>
        <dbReference type="PROSITE-ProRule" id="PRU00023"/>
    </source>
</evidence>
<accession>A0AAG5DPU4</accession>
<evidence type="ECO:0000313" key="3">
    <source>
        <dbReference type="Proteomes" id="UP000075880"/>
    </source>
</evidence>
<evidence type="ECO:0008006" key="4">
    <source>
        <dbReference type="Google" id="ProtNLM"/>
    </source>
</evidence>
<reference evidence="2" key="1">
    <citation type="submission" date="2024-04" db="UniProtKB">
        <authorList>
            <consortium name="EnsemblMetazoa"/>
        </authorList>
    </citation>
    <scope>IDENTIFICATION</scope>
    <source>
        <strain evidence="2">EBRO</strain>
    </source>
</reference>
<sequence length="1216" mass="140477">MEENKKFRTEPTQNNSMLGSLRGNEFQMLLTLMAVIKAGILMQHDDGFECNISAEEQEAGKFDDVIFHNTFRAVSRKLNVQAKSRMGGQKISWKELVEGQAKGAFSIRKYFTSFMATKQHHPQGVQHLVLCTNIDLDDKAKSLFETFNLSDACDIFSPFGATCFRFTSDSLKISNEYNTIIRLLKECCDIYHLSNLLAAIIYDQKELDLTANNPQRPETAMLYKYRLALNSLIGEKRGKSTIHELQTKFITGSELSSNEMQFREAFEAAYKRKVDAVWEDVNAKGIKVKCKAKKQEGTAANSVCSHFPEDAITNEDIELFFQQFACVTNANEVAASIKNVLINSEIIQLQQAKIGSIEADAAFHYLYKIIHDWMTLQSDLPAQLEAKHVQHILRNTNLHLQYLNLKNLTMEYVRTVNVGKRCIKNEPLMKLPLHDFLKSNSSEEDRMPPIFTFYSSYEPRISLLILLEAFELCFDETDHTEFIFVDSYKYIEHKQTLLEILCLVDFRLVLIIECKDTTVANQLEQEMNSAFQSLEPKFPRVKKKVVLIAQIQENDPINEDAENSLVLEHFVEDSLEHIIPKYTSITMFGTDISLSALMDDQDDVKVLLELMKERNRTMMQRSVAEEHYKRIETWYIQRGFEILKIPIDNSTSKYAGELKEYVFFPPRYGEGDKLDWKSFVQCFLFFDFEAPNVKDFLNGELTIGQPDFNPPGVCEDSTTKVHIFLDEAGFGKSTYLSWLGRNLQNTDRTWWVIRFNSIDYSTDFKRLTEGDQRQTMDDTLALRIFYQMIHLGIFVRNINYHTIAEIDREREVAQQCASLLTISGGIVIVNEKEWKRMKWTPLQLVTVRFFTKQFNNRKLVILFDGFDEVVPHYKEVVYDLLSRFEGFEGILKMYITSRPYNLTDEFCKVFQNVSFYKLKPFSDKNILTMVHMFMKGEFKSYLGSKSVEYCLEGLSLAIKYYLGTFSQVPLFIRMALDVLRPLTAQHVSFTDCTITKAFFDSLETNFEQLNLIEKFVENKIAKANGEKIQLTDSASNIAGARSSLQKILKHTLKTHSMLSLYVLFDHTERERLHIDEQQAIECMDEVNGGNENSGIIEAVVDDRPIFIHRTFAEYFAALWFYRNKGNAKVSSFMKSFAFWESDRGELRDFFDRMIIKQSGRSPIHVAILENTSDLVKGMIKKNPDLLRTTDVGERSMLHLLVLRSSTNILAESTRAR</sequence>
<dbReference type="Proteomes" id="UP000075880">
    <property type="component" value="Unassembled WGS sequence"/>
</dbReference>
<keyword evidence="1" id="KW-0040">ANK repeat</keyword>
<dbReference type="PROSITE" id="PS50088">
    <property type="entry name" value="ANK_REPEAT"/>
    <property type="match status" value="1"/>
</dbReference>
<protein>
    <recommendedName>
        <fullName evidence="4">NACHT domain-containing protein</fullName>
    </recommendedName>
</protein>
<dbReference type="EnsemblMetazoa" id="ENSAATROPT014314">
    <property type="protein sequence ID" value="ENSAATROPP013050"/>
    <property type="gene ID" value="ENSAATROPG011612"/>
</dbReference>